<protein>
    <submittedName>
        <fullName evidence="4">PH domain-containing protein</fullName>
    </submittedName>
</protein>
<feature type="compositionally biased region" description="Low complexity" evidence="1">
    <location>
        <begin position="37"/>
        <end position="47"/>
    </location>
</feature>
<evidence type="ECO:0000313" key="5">
    <source>
        <dbReference type="Proteomes" id="UP000182241"/>
    </source>
</evidence>
<keyword evidence="2" id="KW-0472">Membrane</keyword>
<feature type="transmembrane region" description="Helical" evidence="2">
    <location>
        <begin position="69"/>
        <end position="90"/>
    </location>
</feature>
<feature type="transmembrane region" description="Helical" evidence="2">
    <location>
        <begin position="102"/>
        <end position="122"/>
    </location>
</feature>
<evidence type="ECO:0000256" key="1">
    <source>
        <dbReference type="SAM" id="MobiDB-lite"/>
    </source>
</evidence>
<evidence type="ECO:0000259" key="3">
    <source>
        <dbReference type="Pfam" id="PF10756"/>
    </source>
</evidence>
<proteinExistence type="predicted"/>
<dbReference type="InterPro" id="IPR019692">
    <property type="entry name" value="CFP-6_PH"/>
</dbReference>
<gene>
    <name evidence="4" type="ORF">SAMN04489793_4123</name>
</gene>
<dbReference type="AlphaFoldDB" id="A0A1H4YAX8"/>
<keyword evidence="5" id="KW-1185">Reference proteome</keyword>
<dbReference type="EMBL" id="FNSA01000003">
    <property type="protein sequence ID" value="SED15142.1"/>
    <property type="molecule type" value="Genomic_DNA"/>
</dbReference>
<feature type="domain" description="Low molecular weight protein antigen 6 PH" evidence="3">
    <location>
        <begin position="123"/>
        <end position="193"/>
    </location>
</feature>
<name>A0A1H4YAX8_TSUTY</name>
<keyword evidence="2" id="KW-1133">Transmembrane helix</keyword>
<organism evidence="4 5">
    <name type="scientific">Tsukamurella tyrosinosolvens</name>
    <dbReference type="NCBI Taxonomy" id="57704"/>
    <lineage>
        <taxon>Bacteria</taxon>
        <taxon>Bacillati</taxon>
        <taxon>Actinomycetota</taxon>
        <taxon>Actinomycetes</taxon>
        <taxon>Mycobacteriales</taxon>
        <taxon>Tsukamurellaceae</taxon>
        <taxon>Tsukamurella</taxon>
    </lineage>
</organism>
<dbReference type="Proteomes" id="UP000182241">
    <property type="component" value="Unassembled WGS sequence"/>
</dbReference>
<sequence>MCIRVKPVSTPVSQDGILLPRATMRVMSESPAKQPSTTGTTRTVTTDHTSDTAVPIDAGDRVVFKHPRIALLGVALFAVCLAPIVGPWTVGRSIDGSAAGTGAAILGWLLLIVPILLALWILRVRTVIGPDGVRSVRVLSATTIGWDELAGIRIGRNGAVYAVRTDGSEVRLPAVTISQLPRVAVASGGRIPDVTAE</sequence>
<dbReference type="STRING" id="57704.SAMN04489793_4123"/>
<accession>A0A1H4YAX8</accession>
<feature type="region of interest" description="Disordered" evidence="1">
    <location>
        <begin position="28"/>
        <end position="51"/>
    </location>
</feature>
<reference evidence="5" key="1">
    <citation type="submission" date="2016-10" db="EMBL/GenBank/DDBJ databases">
        <authorList>
            <person name="Varghese N."/>
            <person name="Submissions S."/>
        </authorList>
    </citation>
    <scope>NUCLEOTIDE SEQUENCE [LARGE SCALE GENOMIC DNA]</scope>
    <source>
        <strain evidence="5">DSM 44234</strain>
    </source>
</reference>
<evidence type="ECO:0000313" key="4">
    <source>
        <dbReference type="EMBL" id="SED15142.1"/>
    </source>
</evidence>
<dbReference type="Pfam" id="PF10756">
    <property type="entry name" value="bPH_6"/>
    <property type="match status" value="1"/>
</dbReference>
<keyword evidence="2" id="KW-0812">Transmembrane</keyword>
<evidence type="ECO:0000256" key="2">
    <source>
        <dbReference type="SAM" id="Phobius"/>
    </source>
</evidence>